<keyword evidence="5" id="KW-0732">Signal</keyword>
<keyword evidence="7 10" id="KW-0472">Membrane</keyword>
<dbReference type="Gene3D" id="2.170.130.10">
    <property type="entry name" value="TonB-dependent receptor, plug domain"/>
    <property type="match status" value="1"/>
</dbReference>
<gene>
    <name evidence="14" type="ORF">E0W69_002045</name>
</gene>
<dbReference type="InterPro" id="IPR036942">
    <property type="entry name" value="Beta-barrel_TonB_sf"/>
</dbReference>
<evidence type="ECO:0000256" key="5">
    <source>
        <dbReference type="ARBA" id="ARBA00022729"/>
    </source>
</evidence>
<evidence type="ECO:0000256" key="4">
    <source>
        <dbReference type="ARBA" id="ARBA00022692"/>
    </source>
</evidence>
<feature type="domain" description="TonB-dependent receptor-like beta-barrel" evidence="12">
    <location>
        <begin position="193"/>
        <end position="633"/>
    </location>
</feature>
<dbReference type="SUPFAM" id="SSF56935">
    <property type="entry name" value="Porins"/>
    <property type="match status" value="1"/>
</dbReference>
<dbReference type="AlphaFoldDB" id="A0A5P2FVH1"/>
<dbReference type="PANTHER" id="PTHR30069">
    <property type="entry name" value="TONB-DEPENDENT OUTER MEMBRANE RECEPTOR"/>
    <property type="match status" value="1"/>
</dbReference>
<dbReference type="Gene3D" id="2.40.170.20">
    <property type="entry name" value="TonB-dependent receptor, beta-barrel domain"/>
    <property type="match status" value="1"/>
</dbReference>
<evidence type="ECO:0000256" key="3">
    <source>
        <dbReference type="ARBA" id="ARBA00022452"/>
    </source>
</evidence>
<comment type="similarity">
    <text evidence="10 11">Belongs to the TonB-dependent receptor family.</text>
</comment>
<sequence length="659" mass="76370">MRRYIFIVIYILFTLDIHQSFAQNADLTPVKVRTIINSPAFTSPVPLQILKDTNIQRLNSFSVADALRYFSGVQIKDYGGIGGIKTVNTRSLGSNHTALFYDGVAIGNMQNGQIDLGKFSLDNIEEIRLYNAGNTSMLQPAIAYASGATIYLQSKTPNSENYKPYLKTTVKSGSFGLFNPSILWQQKLNNNYSLTLSAEHIRADGQYKFRYKTTGYDTTATRKNADITADRIELGFIGKYRDSSIWNTHLYFYNSQRGLPGAIVNNNFYNSQRLWDKDIFIQTKYDKKINSFYQLSVISKFSYDFTRYIDPETVGTNGILNNVYNNQEYYISFANQFKINSFWTVLASFDGKYNYLNANLYDFAYPSRKTILGLVASQWKWRQLEIQANVLQTMTFDRVSFGPRQPNRKIATPTLSFSWQPFDWKNIRIRGFYKDIFRMPTFNDLYYTSIGYVNLKPEYAKQYDLGLNYVKNISKIWDYISFNLDGYYNHVNDKIIAVPSTNLFRWKMTNLDKVAIYGLNANIKSKWTIDNHWSSSLGIQYTWEKALNKTPGTNYNNLIPYSPINSGSATFNLNYKSWSLNYSYLYTGYRYNIADITLPNSYVSPWYTHDISLIKNITYLKHNLTFLAEVNNLLNQHYDVILNYPMPGRNYKFSLSITL</sequence>
<evidence type="ECO:0000259" key="13">
    <source>
        <dbReference type="Pfam" id="PF07715"/>
    </source>
</evidence>
<dbReference type="PROSITE" id="PS52016">
    <property type="entry name" value="TONB_DEPENDENT_REC_3"/>
    <property type="match status" value="1"/>
</dbReference>
<evidence type="ECO:0000256" key="2">
    <source>
        <dbReference type="ARBA" id="ARBA00022448"/>
    </source>
</evidence>
<dbReference type="PANTHER" id="PTHR30069:SF29">
    <property type="entry name" value="HEMOGLOBIN AND HEMOGLOBIN-HAPTOGLOBIN-BINDING PROTEIN 1-RELATED"/>
    <property type="match status" value="1"/>
</dbReference>
<feature type="domain" description="TonB-dependent receptor plug" evidence="13">
    <location>
        <begin position="42"/>
        <end position="137"/>
    </location>
</feature>
<evidence type="ECO:0000256" key="1">
    <source>
        <dbReference type="ARBA" id="ARBA00004571"/>
    </source>
</evidence>
<evidence type="ECO:0000313" key="15">
    <source>
        <dbReference type="Proteomes" id="UP000292424"/>
    </source>
</evidence>
<evidence type="ECO:0000256" key="6">
    <source>
        <dbReference type="ARBA" id="ARBA00023077"/>
    </source>
</evidence>
<dbReference type="GO" id="GO:0009279">
    <property type="term" value="C:cell outer membrane"/>
    <property type="evidence" value="ECO:0007669"/>
    <property type="project" value="UniProtKB-SubCell"/>
</dbReference>
<evidence type="ECO:0000259" key="12">
    <source>
        <dbReference type="Pfam" id="PF00593"/>
    </source>
</evidence>
<keyword evidence="4 10" id="KW-0812">Transmembrane</keyword>
<keyword evidence="2 10" id="KW-0813">Transport</keyword>
<name>A0A5P2FVH1_9BACT</name>
<keyword evidence="15" id="KW-1185">Reference proteome</keyword>
<dbReference type="Pfam" id="PF07715">
    <property type="entry name" value="Plug"/>
    <property type="match status" value="1"/>
</dbReference>
<dbReference type="Pfam" id="PF00593">
    <property type="entry name" value="TonB_dep_Rec_b-barrel"/>
    <property type="match status" value="1"/>
</dbReference>
<dbReference type="InterPro" id="IPR012910">
    <property type="entry name" value="Plug_dom"/>
</dbReference>
<dbReference type="EMBL" id="CP044016">
    <property type="protein sequence ID" value="QES87494.1"/>
    <property type="molecule type" value="Genomic_DNA"/>
</dbReference>
<evidence type="ECO:0000256" key="9">
    <source>
        <dbReference type="ARBA" id="ARBA00023237"/>
    </source>
</evidence>
<evidence type="ECO:0000256" key="8">
    <source>
        <dbReference type="ARBA" id="ARBA00023170"/>
    </source>
</evidence>
<reference evidence="14 15" key="1">
    <citation type="submission" date="2019-09" db="EMBL/GenBank/DDBJ databases">
        <title>Complete genome sequence of Arachidicoccus sp. B3-10 isolated from apple orchard soil.</title>
        <authorList>
            <person name="Kim H.S."/>
            <person name="Han K.-I."/>
            <person name="Suh M.K."/>
            <person name="Lee K.C."/>
            <person name="Eom M.K."/>
            <person name="Kim J.-S."/>
            <person name="Kang S.W."/>
            <person name="Sin Y."/>
            <person name="Lee J.-S."/>
        </authorList>
    </citation>
    <scope>NUCLEOTIDE SEQUENCE [LARGE SCALE GENOMIC DNA]</scope>
    <source>
        <strain evidence="14 15">B3-10</strain>
    </source>
</reference>
<dbReference type="GO" id="GO:0044718">
    <property type="term" value="P:siderophore transmembrane transport"/>
    <property type="evidence" value="ECO:0007669"/>
    <property type="project" value="TreeGrafter"/>
</dbReference>
<dbReference type="GO" id="GO:0015344">
    <property type="term" value="F:siderophore uptake transmembrane transporter activity"/>
    <property type="evidence" value="ECO:0007669"/>
    <property type="project" value="TreeGrafter"/>
</dbReference>
<keyword evidence="3 10" id="KW-1134">Transmembrane beta strand</keyword>
<keyword evidence="6 11" id="KW-0798">TonB box</keyword>
<dbReference type="KEGG" id="arac:E0W69_002045"/>
<accession>A0A5P2FVH1</accession>
<dbReference type="InterPro" id="IPR037066">
    <property type="entry name" value="Plug_dom_sf"/>
</dbReference>
<keyword evidence="8 14" id="KW-0675">Receptor</keyword>
<evidence type="ECO:0000256" key="7">
    <source>
        <dbReference type="ARBA" id="ARBA00023136"/>
    </source>
</evidence>
<dbReference type="OrthoDB" id="9762903at2"/>
<dbReference type="Proteomes" id="UP000292424">
    <property type="component" value="Chromosome"/>
</dbReference>
<proteinExistence type="inferred from homology"/>
<dbReference type="RefSeq" id="WP_131328371.1">
    <property type="nucleotide sequence ID" value="NZ_CP044016.1"/>
</dbReference>
<comment type="subcellular location">
    <subcellularLocation>
        <location evidence="1 10">Cell outer membrane</location>
        <topology evidence="1 10">Multi-pass membrane protein</topology>
    </subcellularLocation>
</comment>
<organism evidence="14 15">
    <name type="scientific">Rhizosphaericola mali</name>
    <dbReference type="NCBI Taxonomy" id="2545455"/>
    <lineage>
        <taxon>Bacteria</taxon>
        <taxon>Pseudomonadati</taxon>
        <taxon>Bacteroidota</taxon>
        <taxon>Chitinophagia</taxon>
        <taxon>Chitinophagales</taxon>
        <taxon>Chitinophagaceae</taxon>
        <taxon>Rhizosphaericola</taxon>
    </lineage>
</organism>
<keyword evidence="9 10" id="KW-0998">Cell outer membrane</keyword>
<dbReference type="InterPro" id="IPR000531">
    <property type="entry name" value="Beta-barrel_TonB"/>
</dbReference>
<evidence type="ECO:0000256" key="11">
    <source>
        <dbReference type="RuleBase" id="RU003357"/>
    </source>
</evidence>
<dbReference type="InterPro" id="IPR039426">
    <property type="entry name" value="TonB-dep_rcpt-like"/>
</dbReference>
<evidence type="ECO:0000313" key="14">
    <source>
        <dbReference type="EMBL" id="QES87494.1"/>
    </source>
</evidence>
<protein>
    <submittedName>
        <fullName evidence="14">TonB-dependent receptor</fullName>
    </submittedName>
</protein>
<evidence type="ECO:0000256" key="10">
    <source>
        <dbReference type="PROSITE-ProRule" id="PRU01360"/>
    </source>
</evidence>